<keyword evidence="4" id="KW-1185">Reference proteome</keyword>
<dbReference type="GO" id="GO:0016289">
    <property type="term" value="F:acyl-CoA hydrolase activity"/>
    <property type="evidence" value="ECO:0007669"/>
    <property type="project" value="UniProtKB-ARBA"/>
</dbReference>
<evidence type="ECO:0000313" key="4">
    <source>
        <dbReference type="Proteomes" id="UP000319148"/>
    </source>
</evidence>
<organism evidence="3 4">
    <name type="scientific">Emcibacter nanhaiensis</name>
    <dbReference type="NCBI Taxonomy" id="1505037"/>
    <lineage>
        <taxon>Bacteria</taxon>
        <taxon>Pseudomonadati</taxon>
        <taxon>Pseudomonadota</taxon>
        <taxon>Alphaproteobacteria</taxon>
        <taxon>Emcibacterales</taxon>
        <taxon>Emcibacteraceae</taxon>
        <taxon>Emcibacter</taxon>
    </lineage>
</organism>
<dbReference type="InterPro" id="IPR029069">
    <property type="entry name" value="HotDog_dom_sf"/>
</dbReference>
<keyword evidence="1" id="KW-0378">Hydrolase</keyword>
<dbReference type="InterPro" id="IPR003736">
    <property type="entry name" value="PAAI_dom"/>
</dbReference>
<dbReference type="SUPFAM" id="SSF54637">
    <property type="entry name" value="Thioesterase/thiol ester dehydrase-isomerase"/>
    <property type="match status" value="1"/>
</dbReference>
<dbReference type="AlphaFoldDB" id="A0A501PPR0"/>
<dbReference type="Gene3D" id="3.10.129.10">
    <property type="entry name" value="Hotdog Thioesterase"/>
    <property type="match status" value="1"/>
</dbReference>
<dbReference type="PANTHER" id="PTHR43240">
    <property type="entry name" value="1,4-DIHYDROXY-2-NAPHTHOYL-COA THIOESTERASE 1"/>
    <property type="match status" value="1"/>
</dbReference>
<accession>A0A501PPR0</accession>
<reference evidence="4" key="1">
    <citation type="submission" date="2019-06" db="EMBL/GenBank/DDBJ databases">
        <title>The complete genome of Emcibacter congregatus ZYLT.</title>
        <authorList>
            <person name="Zhao Z."/>
        </authorList>
    </citation>
    <scope>NUCLEOTIDE SEQUENCE [LARGE SCALE GENOMIC DNA]</scope>
    <source>
        <strain evidence="4">MCCC 1A06723</strain>
    </source>
</reference>
<dbReference type="RefSeq" id="WP_139939490.1">
    <property type="nucleotide sequence ID" value="NZ_JBHSYP010000003.1"/>
</dbReference>
<gene>
    <name evidence="3" type="ORF">FIV46_06090</name>
</gene>
<dbReference type="Proteomes" id="UP000319148">
    <property type="component" value="Unassembled WGS sequence"/>
</dbReference>
<dbReference type="CDD" id="cd03443">
    <property type="entry name" value="PaaI_thioesterase"/>
    <property type="match status" value="1"/>
</dbReference>
<proteinExistence type="predicted"/>
<comment type="caution">
    <text evidence="3">The sequence shown here is derived from an EMBL/GenBank/DDBJ whole genome shotgun (WGS) entry which is preliminary data.</text>
</comment>
<name>A0A501PPR0_9PROT</name>
<feature type="domain" description="Thioesterase" evidence="2">
    <location>
        <begin position="58"/>
        <end position="130"/>
    </location>
</feature>
<dbReference type="NCBIfam" id="TIGR00369">
    <property type="entry name" value="unchar_dom_1"/>
    <property type="match status" value="1"/>
</dbReference>
<evidence type="ECO:0000259" key="2">
    <source>
        <dbReference type="Pfam" id="PF03061"/>
    </source>
</evidence>
<dbReference type="EMBL" id="VFIY01000005">
    <property type="protein sequence ID" value="TPD61776.1"/>
    <property type="molecule type" value="Genomic_DNA"/>
</dbReference>
<dbReference type="InterPro" id="IPR006683">
    <property type="entry name" value="Thioestr_dom"/>
</dbReference>
<evidence type="ECO:0000313" key="3">
    <source>
        <dbReference type="EMBL" id="TPD61776.1"/>
    </source>
</evidence>
<protein>
    <submittedName>
        <fullName evidence="3">PaaI family thioesterase</fullName>
    </submittedName>
</protein>
<dbReference type="Pfam" id="PF03061">
    <property type="entry name" value="4HBT"/>
    <property type="match status" value="1"/>
</dbReference>
<sequence>MIVGEFKPLLGKDDFDHEVCDGGYGELLNLVLRRRAGRLSTVMKFDHDLIGSPLPPALHGGAIAGMMEVAAYCQLIWDLEMSKSPKTVDMNIDYLRSGKPQDLFAEAEVVRMGRRFANLHVTAWQDDRDKPIAKAHLHFLVIDDA</sequence>
<dbReference type="OrthoDB" id="9813158at2"/>
<evidence type="ECO:0000256" key="1">
    <source>
        <dbReference type="ARBA" id="ARBA00022801"/>
    </source>
</evidence>
<dbReference type="PANTHER" id="PTHR43240:SF3">
    <property type="entry name" value="THIOESTERASE DOMAIN-CONTAINING PROTEIN"/>
    <property type="match status" value="1"/>
</dbReference>